<comment type="caution">
    <text evidence="1">The sequence shown here is derived from an EMBL/GenBank/DDBJ whole genome shotgun (WGS) entry which is preliminary data.</text>
</comment>
<dbReference type="EMBL" id="ASGP02000002">
    <property type="protein sequence ID" value="KAH9522623.1"/>
    <property type="molecule type" value="Genomic_DNA"/>
</dbReference>
<protein>
    <submittedName>
        <fullName evidence="1">Uncharacterized protein</fullName>
    </submittedName>
</protein>
<dbReference type="AlphaFoldDB" id="A0A922L7X4"/>
<keyword evidence="2" id="KW-1185">Reference proteome</keyword>
<accession>A0A922L7X4</accession>
<gene>
    <name evidence="1" type="ORF">DERF_006189</name>
</gene>
<reference evidence="1" key="2">
    <citation type="journal article" date="2022" name="Res Sq">
        <title>Comparative Genomics Reveals Insights into the Divergent Evolution of Astigmatic Mites and Household Pest Adaptations.</title>
        <authorList>
            <person name="Xiong Q."/>
            <person name="Wan A.T.-Y."/>
            <person name="Liu X.-Y."/>
            <person name="Fung C.S.-H."/>
            <person name="Xiao X."/>
            <person name="Malainual N."/>
            <person name="Hou J."/>
            <person name="Wang L."/>
            <person name="Wang M."/>
            <person name="Yang K."/>
            <person name="Cui Y."/>
            <person name="Leung E."/>
            <person name="Nong W."/>
            <person name="Shin S.-K."/>
            <person name="Au S."/>
            <person name="Jeong K.Y."/>
            <person name="Chew F.T."/>
            <person name="Hui J."/>
            <person name="Leung T.F."/>
            <person name="Tungtrongchitr A."/>
            <person name="Zhong N."/>
            <person name="Liu Z."/>
            <person name="Tsui S."/>
        </authorList>
    </citation>
    <scope>NUCLEOTIDE SEQUENCE</scope>
    <source>
        <strain evidence="1">Derf</strain>
        <tissue evidence="1">Whole organism</tissue>
    </source>
</reference>
<organism evidence="1 2">
    <name type="scientific">Dermatophagoides farinae</name>
    <name type="common">American house dust mite</name>
    <dbReference type="NCBI Taxonomy" id="6954"/>
    <lineage>
        <taxon>Eukaryota</taxon>
        <taxon>Metazoa</taxon>
        <taxon>Ecdysozoa</taxon>
        <taxon>Arthropoda</taxon>
        <taxon>Chelicerata</taxon>
        <taxon>Arachnida</taxon>
        <taxon>Acari</taxon>
        <taxon>Acariformes</taxon>
        <taxon>Sarcoptiformes</taxon>
        <taxon>Astigmata</taxon>
        <taxon>Psoroptidia</taxon>
        <taxon>Analgoidea</taxon>
        <taxon>Pyroglyphidae</taxon>
        <taxon>Dermatophagoidinae</taxon>
        <taxon>Dermatophagoides</taxon>
    </lineage>
</organism>
<proteinExistence type="predicted"/>
<sequence>MFPIYDIQDLIPLIVLMIDDFDDDDDDDYDQKKTLNEFLERLHFYFKSKLILLTIVCRDDEE</sequence>
<dbReference type="Proteomes" id="UP000790347">
    <property type="component" value="Unassembled WGS sequence"/>
</dbReference>
<evidence type="ECO:0000313" key="1">
    <source>
        <dbReference type="EMBL" id="KAH9522623.1"/>
    </source>
</evidence>
<name>A0A922L7X4_DERFA</name>
<evidence type="ECO:0000313" key="2">
    <source>
        <dbReference type="Proteomes" id="UP000790347"/>
    </source>
</evidence>
<reference evidence="1" key="1">
    <citation type="submission" date="2013-05" db="EMBL/GenBank/DDBJ databases">
        <authorList>
            <person name="Yim A.K.Y."/>
            <person name="Chan T.F."/>
            <person name="Ji K.M."/>
            <person name="Liu X.Y."/>
            <person name="Zhou J.W."/>
            <person name="Li R.Q."/>
            <person name="Yang K.Y."/>
            <person name="Li J."/>
            <person name="Li M."/>
            <person name="Law P.T.W."/>
            <person name="Wu Y.L."/>
            <person name="Cai Z.L."/>
            <person name="Qin H."/>
            <person name="Bao Y."/>
            <person name="Leung R.K.K."/>
            <person name="Ng P.K.S."/>
            <person name="Zou J."/>
            <person name="Zhong X.J."/>
            <person name="Ran P.X."/>
            <person name="Zhong N.S."/>
            <person name="Liu Z.G."/>
            <person name="Tsui S.K.W."/>
        </authorList>
    </citation>
    <scope>NUCLEOTIDE SEQUENCE</scope>
    <source>
        <strain evidence="1">Derf</strain>
        <tissue evidence="1">Whole organism</tissue>
    </source>
</reference>